<dbReference type="GO" id="GO:0019288">
    <property type="term" value="P:isopentenyl diphosphate biosynthetic process, methylerythritol 4-phosphate pathway"/>
    <property type="evidence" value="ECO:0007669"/>
    <property type="project" value="UniProtKB-UniRule"/>
</dbReference>
<proteinExistence type="inferred from homology"/>
<dbReference type="Pfam" id="PF26540">
    <property type="entry name" value="GcpE_C"/>
    <property type="match status" value="1"/>
</dbReference>
<organism evidence="10 11">
    <name type="scientific">Mucinivorans hirudinis</name>
    <dbReference type="NCBI Taxonomy" id="1433126"/>
    <lineage>
        <taxon>Bacteria</taxon>
        <taxon>Pseudomonadati</taxon>
        <taxon>Bacteroidota</taxon>
        <taxon>Bacteroidia</taxon>
        <taxon>Bacteroidales</taxon>
        <taxon>Rikenellaceae</taxon>
        <taxon>Mucinivorans</taxon>
    </lineage>
</organism>
<dbReference type="PANTHER" id="PTHR30454:SF0">
    <property type="entry name" value="4-HYDROXY-3-METHYLBUT-2-EN-1-YL DIPHOSPHATE SYNTHASE (FERREDOXIN), CHLOROPLASTIC"/>
    <property type="match status" value="1"/>
</dbReference>
<dbReference type="InterPro" id="IPR011005">
    <property type="entry name" value="Dihydropteroate_synth-like_sf"/>
</dbReference>
<dbReference type="AlphaFoldDB" id="A0A060RA32"/>
<dbReference type="GO" id="GO:0051539">
    <property type="term" value="F:4 iron, 4 sulfur cluster binding"/>
    <property type="evidence" value="ECO:0007669"/>
    <property type="project" value="UniProtKB-UniRule"/>
</dbReference>
<keyword evidence="2 7" id="KW-0479">Metal-binding</keyword>
<evidence type="ECO:0000256" key="1">
    <source>
        <dbReference type="ARBA" id="ARBA00022485"/>
    </source>
</evidence>
<dbReference type="HAMAP" id="MF_00159">
    <property type="entry name" value="IspG"/>
    <property type="match status" value="1"/>
</dbReference>
<evidence type="ECO:0000256" key="5">
    <source>
        <dbReference type="ARBA" id="ARBA00023014"/>
    </source>
</evidence>
<reference evidence="10 11" key="1">
    <citation type="journal article" date="2015" name="Genome Announc.">
        <title>Complete Genome Sequence of the Novel Leech Symbiont Mucinivorans hirudinis M3T.</title>
        <authorList>
            <person name="Nelson M.C."/>
            <person name="Bomar L."/>
            <person name="Graf J."/>
        </authorList>
    </citation>
    <scope>NUCLEOTIDE SEQUENCE [LARGE SCALE GENOMIC DNA]</scope>
    <source>
        <strain evidence="11">M3</strain>
    </source>
</reference>
<keyword evidence="3 7" id="KW-0560">Oxidoreductase</keyword>
<dbReference type="KEGG" id="rbc:BN938_2366"/>
<comment type="pathway">
    <text evidence="7">Isoprenoid biosynthesis; isopentenyl diphosphate biosynthesis via DXP pathway; isopentenyl diphosphate from 1-deoxy-D-xylulose 5-phosphate: step 5/6.</text>
</comment>
<sequence length="533" mass="58460">MNSYCKNLFEYNRRHTRTVVVGGVAMGGTNPVVVQSMTTAKTEDALACVDQAISIFEAGAQLVRLTAQGRGQAENLSVIKQMIASRGYMIPLVADIHFNPEAAYIAAKYIDKVRINPGNFASADNMRDKLGELIKICKECKRALRIGVNHGSLASRIVERWGDTPAGMVESAMEYLRLCREFDFWDVVVSFKSSNVRTMVEAYRLGAATMDSEGLNFPLHLGVTEAGSDEDGRIKSAVGIGALLVDGIGDTIRVSLTESPESEIPVARTIIEYCATRTIQNYIPTSQESLPYDPFVFSKRSATSVPIVVGGEQGTITAQDALNGAQGWVGVTLDDFEPEFLEWLEENPHRELVVTSENNNWTAEIRAAFVVMLRNKLPNPMIIRKNYEEKEYEKLQIYASIDFGSILIDGFGDGVWIENFGETLPEKLGLDILQATRMRMTKTEIISCPGCGRTLFDLPTTARKVKERLGGVAGLKIAVMGCIVNGPGEMADADYGYVGAGEGKVTLYKGGEIVERNIPQEQALERLAELVAE</sequence>
<accession>A0A060RA32</accession>
<keyword evidence="6 7" id="KW-0414">Isoprene biosynthesis</keyword>
<dbReference type="EMBL" id="HG934468">
    <property type="protein sequence ID" value="CDN32437.1"/>
    <property type="molecule type" value="Genomic_DNA"/>
</dbReference>
<dbReference type="GO" id="GO:0141197">
    <property type="term" value="F:4-hydroxy-3-methylbut-2-enyl-diphosphate synthase activity (flavodoxin)"/>
    <property type="evidence" value="ECO:0007669"/>
    <property type="project" value="UniProtKB-EC"/>
</dbReference>
<dbReference type="InterPro" id="IPR058578">
    <property type="entry name" value="IspG_TIM"/>
</dbReference>
<keyword evidence="5 7" id="KW-0411">Iron-sulfur</keyword>
<dbReference type="InterPro" id="IPR004588">
    <property type="entry name" value="IspG_bac-typ"/>
</dbReference>
<dbReference type="HOGENOM" id="CLU_012689_0_0_10"/>
<dbReference type="OrthoDB" id="9803214at2"/>
<dbReference type="Gene3D" id="3.30.413.10">
    <property type="entry name" value="Sulfite Reductase Hemoprotein, domain 1"/>
    <property type="match status" value="1"/>
</dbReference>
<evidence type="ECO:0000313" key="11">
    <source>
        <dbReference type="Proteomes" id="UP000027616"/>
    </source>
</evidence>
<evidence type="ECO:0000259" key="8">
    <source>
        <dbReference type="Pfam" id="PF04551"/>
    </source>
</evidence>
<comment type="catalytic activity">
    <reaction evidence="7">
        <text>(2E)-4-hydroxy-3-methylbut-2-enyl diphosphate + oxidized [flavodoxin] + H2O + 2 H(+) = 2-C-methyl-D-erythritol 2,4-cyclic diphosphate + reduced [flavodoxin]</text>
        <dbReference type="Rhea" id="RHEA:43604"/>
        <dbReference type="Rhea" id="RHEA-COMP:10622"/>
        <dbReference type="Rhea" id="RHEA-COMP:10623"/>
        <dbReference type="ChEBI" id="CHEBI:15377"/>
        <dbReference type="ChEBI" id="CHEBI:15378"/>
        <dbReference type="ChEBI" id="CHEBI:57618"/>
        <dbReference type="ChEBI" id="CHEBI:58210"/>
        <dbReference type="ChEBI" id="CHEBI:58483"/>
        <dbReference type="ChEBI" id="CHEBI:128753"/>
        <dbReference type="EC" id="1.17.7.3"/>
    </reaction>
</comment>
<keyword evidence="11" id="KW-1185">Reference proteome</keyword>
<feature type="binding site" evidence="7">
    <location>
        <position position="448"/>
    </location>
    <ligand>
        <name>[4Fe-4S] cluster</name>
        <dbReference type="ChEBI" id="CHEBI:49883"/>
    </ligand>
</feature>
<dbReference type="PANTHER" id="PTHR30454">
    <property type="entry name" value="4-HYDROXY-3-METHYLBUT-2-EN-1-YL DIPHOSPHATE SYNTHASE"/>
    <property type="match status" value="1"/>
</dbReference>
<evidence type="ECO:0000256" key="4">
    <source>
        <dbReference type="ARBA" id="ARBA00023004"/>
    </source>
</evidence>
<dbReference type="GO" id="GO:0005506">
    <property type="term" value="F:iron ion binding"/>
    <property type="evidence" value="ECO:0007669"/>
    <property type="project" value="InterPro"/>
</dbReference>
<dbReference type="PATRIC" id="fig|1433126.3.peg.2342"/>
<dbReference type="Proteomes" id="UP000027616">
    <property type="component" value="Chromosome I"/>
</dbReference>
<feature type="binding site" evidence="7">
    <location>
        <position position="482"/>
    </location>
    <ligand>
        <name>[4Fe-4S] cluster</name>
        <dbReference type="ChEBI" id="CHEBI:49883"/>
    </ligand>
</feature>
<protein>
    <recommendedName>
        <fullName evidence="7">4-hydroxy-3-methylbut-2-en-1-yl diphosphate synthase (flavodoxin)</fullName>
        <ecNumber evidence="7">1.17.7.3</ecNumber>
    </recommendedName>
    <alternativeName>
        <fullName evidence="7">1-hydroxy-2-methyl-2-(E)-butenyl 4-diphosphate synthase</fullName>
    </alternativeName>
</protein>
<comment type="cofactor">
    <cofactor evidence="7">
        <name>[4Fe-4S] cluster</name>
        <dbReference type="ChEBI" id="CHEBI:49883"/>
    </cofactor>
    <text evidence="7">Binds 1 [4Fe-4S] cluster.</text>
</comment>
<evidence type="ECO:0000256" key="6">
    <source>
        <dbReference type="ARBA" id="ARBA00023229"/>
    </source>
</evidence>
<comment type="similarity">
    <text evidence="7">Belongs to the IspG family.</text>
</comment>
<dbReference type="InterPro" id="IPR045854">
    <property type="entry name" value="NO2/SO3_Rdtase_4Fe4S_sf"/>
</dbReference>
<name>A0A060RA32_9BACT</name>
<keyword evidence="1 7" id="KW-0004">4Fe-4S</keyword>
<dbReference type="InterPro" id="IPR017178">
    <property type="entry name" value="IspG_atypical"/>
</dbReference>
<dbReference type="GO" id="GO:0046429">
    <property type="term" value="F:4-hydroxy-3-methylbut-2-en-1-yl diphosphate synthase activity (ferredoxin)"/>
    <property type="evidence" value="ECO:0007669"/>
    <property type="project" value="UniProtKB-UniRule"/>
</dbReference>
<dbReference type="InterPro" id="IPR058579">
    <property type="entry name" value="IspG_C"/>
</dbReference>
<dbReference type="Gene3D" id="3.20.20.20">
    <property type="entry name" value="Dihydropteroate synthase-like"/>
    <property type="match status" value="1"/>
</dbReference>
<dbReference type="UniPathway" id="UPA00056">
    <property type="reaction ID" value="UER00096"/>
</dbReference>
<dbReference type="Pfam" id="PF04551">
    <property type="entry name" value="GcpE"/>
    <property type="match status" value="1"/>
</dbReference>
<feature type="binding site" evidence="7">
    <location>
        <position position="451"/>
    </location>
    <ligand>
        <name>[4Fe-4S] cluster</name>
        <dbReference type="ChEBI" id="CHEBI:49883"/>
    </ligand>
</feature>
<comment type="function">
    <text evidence="7">Converts 2C-methyl-D-erythritol 2,4-cyclodiphosphate (ME-2,4cPP) into 1-hydroxy-2-methyl-2-(E)-butenyl 4-diphosphate.</text>
</comment>
<evidence type="ECO:0000313" key="10">
    <source>
        <dbReference type="EMBL" id="CDN32437.1"/>
    </source>
</evidence>
<feature type="domain" description="IspG C-terminal" evidence="9">
    <location>
        <begin position="444"/>
        <end position="532"/>
    </location>
</feature>
<dbReference type="SUPFAM" id="SSF51717">
    <property type="entry name" value="Dihydropteroate synthetase-like"/>
    <property type="match status" value="1"/>
</dbReference>
<evidence type="ECO:0000256" key="3">
    <source>
        <dbReference type="ARBA" id="ARBA00023002"/>
    </source>
</evidence>
<dbReference type="PIRSF" id="PIRSF037336">
    <property type="entry name" value="IspG_like"/>
    <property type="match status" value="1"/>
</dbReference>
<evidence type="ECO:0000256" key="7">
    <source>
        <dbReference type="HAMAP-Rule" id="MF_00159"/>
    </source>
</evidence>
<dbReference type="eggNOG" id="COG0821">
    <property type="taxonomic scope" value="Bacteria"/>
</dbReference>
<dbReference type="EC" id="1.17.7.3" evidence="7"/>
<keyword evidence="4 7" id="KW-0408">Iron</keyword>
<feature type="binding site" evidence="7">
    <location>
        <position position="489"/>
    </location>
    <ligand>
        <name>[4Fe-4S] cluster</name>
        <dbReference type="ChEBI" id="CHEBI:49883"/>
    </ligand>
</feature>
<evidence type="ECO:0000256" key="2">
    <source>
        <dbReference type="ARBA" id="ARBA00022723"/>
    </source>
</evidence>
<dbReference type="NCBIfam" id="TIGR00612">
    <property type="entry name" value="ispG_gcpE"/>
    <property type="match status" value="1"/>
</dbReference>
<dbReference type="GO" id="GO:0016114">
    <property type="term" value="P:terpenoid biosynthetic process"/>
    <property type="evidence" value="ECO:0007669"/>
    <property type="project" value="InterPro"/>
</dbReference>
<evidence type="ECO:0000259" key="9">
    <source>
        <dbReference type="Pfam" id="PF26540"/>
    </source>
</evidence>
<dbReference type="STRING" id="1433126.BN938_2366"/>
<gene>
    <name evidence="7" type="primary">ispG</name>
    <name evidence="10" type="ORF">BN938_2366</name>
</gene>
<feature type="domain" description="IspG TIM-barrel" evidence="8">
    <location>
        <begin position="16"/>
        <end position="267"/>
    </location>
</feature>
<dbReference type="SUPFAM" id="SSF56014">
    <property type="entry name" value="Nitrite and sulphite reductase 4Fe-4S domain-like"/>
    <property type="match status" value="1"/>
</dbReference>